<evidence type="ECO:0000259" key="1">
    <source>
        <dbReference type="Pfam" id="PF14478"/>
    </source>
</evidence>
<name>A0A0R1HU13_9LACO</name>
<feature type="domain" description="Transcobalamin-like C-terminal" evidence="1">
    <location>
        <begin position="159"/>
        <end position="234"/>
    </location>
</feature>
<dbReference type="EMBL" id="AZCX01000010">
    <property type="protein sequence ID" value="KRK47268.1"/>
    <property type="molecule type" value="Genomic_DNA"/>
</dbReference>
<comment type="caution">
    <text evidence="2">The sequence shown here is derived from an EMBL/GenBank/DDBJ whole genome shotgun (WGS) entry which is preliminary data.</text>
</comment>
<dbReference type="Pfam" id="PF14478">
    <property type="entry name" value="DUF4430"/>
    <property type="match status" value="1"/>
</dbReference>
<dbReference type="OrthoDB" id="2329850at2"/>
<reference evidence="2 3" key="1">
    <citation type="journal article" date="2015" name="Genome Announc.">
        <title>Expanding the biotechnology potential of lactobacilli through comparative genomics of 213 strains and associated genera.</title>
        <authorList>
            <person name="Sun Z."/>
            <person name="Harris H.M."/>
            <person name="McCann A."/>
            <person name="Guo C."/>
            <person name="Argimon S."/>
            <person name="Zhang W."/>
            <person name="Yang X."/>
            <person name="Jeffery I.B."/>
            <person name="Cooney J.C."/>
            <person name="Kagawa T.F."/>
            <person name="Liu W."/>
            <person name="Song Y."/>
            <person name="Salvetti E."/>
            <person name="Wrobel A."/>
            <person name="Rasinkangas P."/>
            <person name="Parkhill J."/>
            <person name="Rea M.C."/>
            <person name="O'Sullivan O."/>
            <person name="Ritari J."/>
            <person name="Douillard F.P."/>
            <person name="Paul Ross R."/>
            <person name="Yang R."/>
            <person name="Briner A.E."/>
            <person name="Felis G.E."/>
            <person name="de Vos W.M."/>
            <person name="Barrangou R."/>
            <person name="Klaenhammer T.R."/>
            <person name="Caufield P.W."/>
            <person name="Cui Y."/>
            <person name="Zhang H."/>
            <person name="O'Toole P.W."/>
        </authorList>
    </citation>
    <scope>NUCLEOTIDE SEQUENCE [LARGE SCALE GENOMIC DNA]</scope>
    <source>
        <strain evidence="2 3">JCM 15530</strain>
    </source>
</reference>
<dbReference type="PATRIC" id="fig|1302272.5.peg.536"/>
<gene>
    <name evidence="2" type="ORF">FC96_GL000538</name>
</gene>
<dbReference type="InterPro" id="IPR027954">
    <property type="entry name" value="Transcobalamin-like_C"/>
</dbReference>
<keyword evidence="3" id="KW-1185">Reference proteome</keyword>
<dbReference type="STRING" id="1302272.FC96_GL000538"/>
<evidence type="ECO:0000313" key="2">
    <source>
        <dbReference type="EMBL" id="KRK47268.1"/>
    </source>
</evidence>
<organism evidence="2 3">
    <name type="scientific">Secundilactobacillus kimchicus JCM 15530</name>
    <dbReference type="NCBI Taxonomy" id="1302272"/>
    <lineage>
        <taxon>Bacteria</taxon>
        <taxon>Bacillati</taxon>
        <taxon>Bacillota</taxon>
        <taxon>Bacilli</taxon>
        <taxon>Lactobacillales</taxon>
        <taxon>Lactobacillaceae</taxon>
        <taxon>Secundilactobacillus</taxon>
    </lineage>
</organism>
<accession>A0A0R1HU13</accession>
<dbReference type="AlphaFoldDB" id="A0A0R1HU13"/>
<proteinExistence type="predicted"/>
<dbReference type="Proteomes" id="UP000050911">
    <property type="component" value="Unassembled WGS sequence"/>
</dbReference>
<evidence type="ECO:0000313" key="3">
    <source>
        <dbReference type="Proteomes" id="UP000050911"/>
    </source>
</evidence>
<dbReference type="Gene3D" id="2.170.130.30">
    <property type="match status" value="1"/>
</dbReference>
<sequence>MKYYRFMRAFVLGILVVMGVLIAGSFSTTAPQPVQAQSAKVVRVKTMNISKKATHVSRGVMYSSNRLTKMVHNGANYRGTTFYTYRQAQVTRSNKKTTAYVYIRSANGRVAGWIWKGYLKAGKATVTNVSNKKVTVQVNGPLSEGNKIIASGPVSFKTGATAFSVLQSLTKRKGIKIAYTGRGSSTYVTMIAGKKTGSGGVGGGWVYQVNGHYSNRSAGAYKLKNGDKVQWAWSEKAGDRGWQG</sequence>
<dbReference type="RefSeq" id="WP_056942953.1">
    <property type="nucleotide sequence ID" value="NZ_AZCX01000010.1"/>
</dbReference>
<protein>
    <recommendedName>
        <fullName evidence="1">Transcobalamin-like C-terminal domain-containing protein</fullName>
    </recommendedName>
</protein>